<accession>A0A929B7T6</accession>
<evidence type="ECO:0000313" key="4">
    <source>
        <dbReference type="EMBL" id="MBE9373183.1"/>
    </source>
</evidence>
<comment type="caution">
    <text evidence="4">The sequence shown here is derived from an EMBL/GenBank/DDBJ whole genome shotgun (WGS) entry which is preliminary data.</text>
</comment>
<sequence length="295" mass="30671">MRVVVAGSSGLIGTSLVPVLRQARHDVVRLVRGRPEAPDERGWDPERGVLDEDALEGADAVVNLCGAGIADKRWSAERKQLLLRSRVHPTRVLAEAAAKRGVPVLVNGSAVGYYGDSGPQPVTEAAAPGTDFLADLCVQWESATAPAGEAGVRVAHLRTGLVLSPSGGMLGRLRPLFSAALGGRLGDGTQFMPWISLDDHVAAVRFLLENPDLSGPVNLTGPAPVTNAEFTRALAEVLGRPAPWVVPAFAIRAALGEMSVMLLGGQRALPTVLEAGGFTFQHPSVGAALAAAAGR</sequence>
<protein>
    <submittedName>
        <fullName evidence="4">TIGR01777 family protein</fullName>
    </submittedName>
</protein>
<comment type="similarity">
    <text evidence="1">Belongs to the NAD(P)-dependent epimerase/dehydratase family. SDR39U1 subfamily.</text>
</comment>
<dbReference type="InterPro" id="IPR001509">
    <property type="entry name" value="Epimerase_deHydtase"/>
</dbReference>
<evidence type="ECO:0000259" key="2">
    <source>
        <dbReference type="Pfam" id="PF01370"/>
    </source>
</evidence>
<reference evidence="4" key="1">
    <citation type="submission" date="2020-10" db="EMBL/GenBank/DDBJ databases">
        <title>Diversity and distribution of actinomycetes associated with coral in the coast of Hainan.</title>
        <authorList>
            <person name="Li F."/>
        </authorList>
    </citation>
    <scope>NUCLEOTIDE SEQUENCE</scope>
    <source>
        <strain evidence="4">HNM0983</strain>
    </source>
</reference>
<dbReference type="InterPro" id="IPR010099">
    <property type="entry name" value="SDR39U1"/>
</dbReference>
<dbReference type="NCBIfam" id="TIGR01777">
    <property type="entry name" value="yfcH"/>
    <property type="match status" value="1"/>
</dbReference>
<evidence type="ECO:0000256" key="1">
    <source>
        <dbReference type="ARBA" id="ARBA00009353"/>
    </source>
</evidence>
<evidence type="ECO:0000313" key="5">
    <source>
        <dbReference type="Proteomes" id="UP000598360"/>
    </source>
</evidence>
<gene>
    <name evidence="4" type="ORF">IQ251_01845</name>
</gene>
<dbReference type="Pfam" id="PF08338">
    <property type="entry name" value="DUF1731"/>
    <property type="match status" value="1"/>
</dbReference>
<dbReference type="AlphaFoldDB" id="A0A929B7T6"/>
<dbReference type="SUPFAM" id="SSF51735">
    <property type="entry name" value="NAD(P)-binding Rossmann-fold domains"/>
    <property type="match status" value="1"/>
</dbReference>
<dbReference type="EMBL" id="JADEYC010000003">
    <property type="protein sequence ID" value="MBE9373183.1"/>
    <property type="molecule type" value="Genomic_DNA"/>
</dbReference>
<dbReference type="RefSeq" id="WP_193926641.1">
    <property type="nucleotide sequence ID" value="NZ_JADEYC010000003.1"/>
</dbReference>
<dbReference type="PANTHER" id="PTHR11092:SF0">
    <property type="entry name" value="EPIMERASE FAMILY PROTEIN SDR39U1"/>
    <property type="match status" value="1"/>
</dbReference>
<evidence type="ECO:0000259" key="3">
    <source>
        <dbReference type="Pfam" id="PF08338"/>
    </source>
</evidence>
<dbReference type="CDD" id="cd05242">
    <property type="entry name" value="SDR_a8"/>
    <property type="match status" value="1"/>
</dbReference>
<dbReference type="Gene3D" id="3.40.50.720">
    <property type="entry name" value="NAD(P)-binding Rossmann-like Domain"/>
    <property type="match status" value="1"/>
</dbReference>
<dbReference type="InterPro" id="IPR036291">
    <property type="entry name" value="NAD(P)-bd_dom_sf"/>
</dbReference>
<organism evidence="4 5">
    <name type="scientific">Saccharopolyspora montiporae</name>
    <dbReference type="NCBI Taxonomy" id="2781240"/>
    <lineage>
        <taxon>Bacteria</taxon>
        <taxon>Bacillati</taxon>
        <taxon>Actinomycetota</taxon>
        <taxon>Actinomycetes</taxon>
        <taxon>Pseudonocardiales</taxon>
        <taxon>Pseudonocardiaceae</taxon>
        <taxon>Saccharopolyspora</taxon>
    </lineage>
</organism>
<dbReference type="PANTHER" id="PTHR11092">
    <property type="entry name" value="SUGAR NUCLEOTIDE EPIMERASE RELATED"/>
    <property type="match status" value="1"/>
</dbReference>
<dbReference type="Proteomes" id="UP000598360">
    <property type="component" value="Unassembled WGS sequence"/>
</dbReference>
<keyword evidence="5" id="KW-1185">Reference proteome</keyword>
<dbReference type="Pfam" id="PF01370">
    <property type="entry name" value="Epimerase"/>
    <property type="match status" value="1"/>
</dbReference>
<proteinExistence type="inferred from homology"/>
<feature type="domain" description="DUF1731" evidence="3">
    <location>
        <begin position="246"/>
        <end position="291"/>
    </location>
</feature>
<name>A0A929B7T6_9PSEU</name>
<dbReference type="InterPro" id="IPR013549">
    <property type="entry name" value="DUF1731"/>
</dbReference>
<feature type="domain" description="NAD-dependent epimerase/dehydratase" evidence="2">
    <location>
        <begin position="3"/>
        <end position="213"/>
    </location>
</feature>